<name>A0A067JM18_JATCU</name>
<dbReference type="KEGG" id="jcu:105646130"/>
<keyword evidence="2" id="KW-0805">Transcription regulation</keyword>
<dbReference type="Pfam" id="PF02536">
    <property type="entry name" value="mTERF"/>
    <property type="match status" value="1"/>
</dbReference>
<dbReference type="FunFam" id="1.25.70.10:FF:000046">
    <property type="entry name" value="Mitochondrial transcription termination factor family protein"/>
    <property type="match status" value="1"/>
</dbReference>
<dbReference type="GO" id="GO:0003676">
    <property type="term" value="F:nucleic acid binding"/>
    <property type="evidence" value="ECO:0007669"/>
    <property type="project" value="InterPro"/>
</dbReference>
<dbReference type="PANTHER" id="PTHR13068:SF3">
    <property type="entry name" value="MITOCHONDRIAL TRANSCRIPTION TERMINATION FACTOR FAMILY PROTEIN"/>
    <property type="match status" value="1"/>
</dbReference>
<keyword evidence="2" id="KW-0804">Transcription</keyword>
<evidence type="ECO:0000256" key="3">
    <source>
        <dbReference type="ARBA" id="ARBA00022946"/>
    </source>
</evidence>
<sequence length="599" mass="68454">MSLYFSTMTTKFLSVPTNLLFSSANTRYLPQFHSLLFFPHKFPSFLLHQRTQFLINRFPKCQNPANQSPSTARDLLSDDTREAISQFLQEFGISTEDSSSIASNCPKYAKMLFDSVKDLEELNAWKSTIADGREFGVLGFQEKLVYMAKEKGDNGKVAFLESLGLSLSSAMNVARYVSSESLLGLIHKVKYMKGVFFSGSDYKGLIGKNARRMMMHLSIPVDEDLQQTLSLFEKIEARRGGLNMLGSFDASFHYLVESFPHILVLPLDSHLKPLVEFLESVGVPKEHIGSIFLLFPPIILCDIKSIKRKVLVLEKLGAVGEDFGKILQKYPWILSTGIQDNYKEIISFCNMEKVAKKSFDKAIRSWPHLLGCSTSKLKVMLEQFEALGVKDKKLGQVIAKSPQLLLRKPEAFIRVVSFLKDLGFDEESVGKILVRCPEIFGLSIEKTVRRKVEFLISIGVSEEHLPRIIKKYPEVLVSDVNRTLLPRMKYLMEVGLSRKDIAFMVRRFSPLLGYSINKVLRPKYEFLVNTMEKTVEDIVDYPRYFSYSLEKKIRPRFWVLKGRNIECSLQDMLDKNDEEFAAKFMDDGRMHAIQSPSHQ</sequence>
<gene>
    <name evidence="4" type="ORF">JCGZ_22571</name>
</gene>
<dbReference type="GO" id="GO:0006353">
    <property type="term" value="P:DNA-templated transcription termination"/>
    <property type="evidence" value="ECO:0007669"/>
    <property type="project" value="UniProtKB-KW"/>
</dbReference>
<organism evidence="4 5">
    <name type="scientific">Jatropha curcas</name>
    <name type="common">Barbados nut</name>
    <dbReference type="NCBI Taxonomy" id="180498"/>
    <lineage>
        <taxon>Eukaryota</taxon>
        <taxon>Viridiplantae</taxon>
        <taxon>Streptophyta</taxon>
        <taxon>Embryophyta</taxon>
        <taxon>Tracheophyta</taxon>
        <taxon>Spermatophyta</taxon>
        <taxon>Magnoliopsida</taxon>
        <taxon>eudicotyledons</taxon>
        <taxon>Gunneridae</taxon>
        <taxon>Pentapetalae</taxon>
        <taxon>rosids</taxon>
        <taxon>fabids</taxon>
        <taxon>Malpighiales</taxon>
        <taxon>Euphorbiaceae</taxon>
        <taxon>Crotonoideae</taxon>
        <taxon>Jatropheae</taxon>
        <taxon>Jatropha</taxon>
    </lineage>
</organism>
<evidence type="ECO:0000256" key="1">
    <source>
        <dbReference type="ARBA" id="ARBA00007692"/>
    </source>
</evidence>
<dbReference type="InterPro" id="IPR038538">
    <property type="entry name" value="MTERF_sf"/>
</dbReference>
<dbReference type="FunFam" id="1.25.70.10:FF:000015">
    <property type="entry name" value="Mitochondrial transcription termination factor family protein"/>
    <property type="match status" value="1"/>
</dbReference>
<dbReference type="Gene3D" id="1.25.70.10">
    <property type="entry name" value="Transcription termination factor 3, mitochondrial"/>
    <property type="match status" value="1"/>
</dbReference>
<comment type="similarity">
    <text evidence="1">Belongs to the mTERF family.</text>
</comment>
<dbReference type="InterPro" id="IPR003690">
    <property type="entry name" value="MTERF"/>
</dbReference>
<protein>
    <submittedName>
        <fullName evidence="4">Uncharacterized protein</fullName>
    </submittedName>
</protein>
<evidence type="ECO:0000313" key="5">
    <source>
        <dbReference type="Proteomes" id="UP000027138"/>
    </source>
</evidence>
<keyword evidence="3" id="KW-0809">Transit peptide</keyword>
<proteinExistence type="inferred from homology"/>
<evidence type="ECO:0000313" key="4">
    <source>
        <dbReference type="EMBL" id="KDP25036.1"/>
    </source>
</evidence>
<dbReference type="OrthoDB" id="637682at2759"/>
<keyword evidence="5" id="KW-1185">Reference proteome</keyword>
<evidence type="ECO:0000256" key="2">
    <source>
        <dbReference type="ARBA" id="ARBA00022472"/>
    </source>
</evidence>
<dbReference type="STRING" id="180498.A0A067JM18"/>
<keyword evidence="2" id="KW-0806">Transcription termination</keyword>
<dbReference type="PANTHER" id="PTHR13068">
    <property type="entry name" value="CGI-12 PROTEIN-RELATED"/>
    <property type="match status" value="1"/>
</dbReference>
<accession>A0A067JM18</accession>
<dbReference type="Proteomes" id="UP000027138">
    <property type="component" value="Unassembled WGS sequence"/>
</dbReference>
<dbReference type="AlphaFoldDB" id="A0A067JM18"/>
<dbReference type="SMART" id="SM00733">
    <property type="entry name" value="Mterf"/>
    <property type="match status" value="9"/>
</dbReference>
<reference evidence="4 5" key="1">
    <citation type="journal article" date="2014" name="PLoS ONE">
        <title>Global Analysis of Gene Expression Profiles in Physic Nut (Jatropha curcas L.) Seedlings Exposed to Salt Stress.</title>
        <authorList>
            <person name="Zhang L."/>
            <person name="Zhang C."/>
            <person name="Wu P."/>
            <person name="Chen Y."/>
            <person name="Li M."/>
            <person name="Jiang H."/>
            <person name="Wu G."/>
        </authorList>
    </citation>
    <scope>NUCLEOTIDE SEQUENCE [LARGE SCALE GENOMIC DNA]</scope>
    <source>
        <strain evidence="5">cv. GZQX0401</strain>
        <tissue evidence="4">Young leaves</tissue>
    </source>
</reference>
<dbReference type="EMBL" id="KK914999">
    <property type="protein sequence ID" value="KDP25036.1"/>
    <property type="molecule type" value="Genomic_DNA"/>
</dbReference>